<feature type="region of interest" description="Disordered" evidence="1">
    <location>
        <begin position="112"/>
        <end position="156"/>
    </location>
</feature>
<feature type="region of interest" description="Disordered" evidence="1">
    <location>
        <begin position="51"/>
        <end position="97"/>
    </location>
</feature>
<evidence type="ECO:0000313" key="3">
    <source>
        <dbReference type="Proteomes" id="UP001293254"/>
    </source>
</evidence>
<sequence length="172" mass="19710">MATIEKPADVGVGDLNKPFRFNGTHFKRWKGKVLFYLSLLKVSYILTEKNPSKIDDTNMNDDEREEYEEGEREEGYEGSRGNNFTKEGPQKGYEGPCMDDFAQRRVTRDLAGITSQRKGLVLRPRTDSGQSTADPTRSPKVRGNPKKIKQKISYEAFEQRKATRDLAWMTSH</sequence>
<name>A0AAE2CQT3_9LAMI</name>
<gene>
    <name evidence="2" type="ORF">Salat_0869200</name>
</gene>
<protein>
    <submittedName>
        <fullName evidence="2">Uncharacterized protein</fullName>
    </submittedName>
</protein>
<dbReference type="EMBL" id="JACGWO010000003">
    <property type="protein sequence ID" value="KAK4431072.1"/>
    <property type="molecule type" value="Genomic_DNA"/>
</dbReference>
<dbReference type="AlphaFoldDB" id="A0AAE2CQT3"/>
<evidence type="ECO:0000256" key="1">
    <source>
        <dbReference type="SAM" id="MobiDB-lite"/>
    </source>
</evidence>
<organism evidence="2 3">
    <name type="scientific">Sesamum alatum</name>
    <dbReference type="NCBI Taxonomy" id="300844"/>
    <lineage>
        <taxon>Eukaryota</taxon>
        <taxon>Viridiplantae</taxon>
        <taxon>Streptophyta</taxon>
        <taxon>Embryophyta</taxon>
        <taxon>Tracheophyta</taxon>
        <taxon>Spermatophyta</taxon>
        <taxon>Magnoliopsida</taxon>
        <taxon>eudicotyledons</taxon>
        <taxon>Gunneridae</taxon>
        <taxon>Pentapetalae</taxon>
        <taxon>asterids</taxon>
        <taxon>lamiids</taxon>
        <taxon>Lamiales</taxon>
        <taxon>Pedaliaceae</taxon>
        <taxon>Sesamum</taxon>
    </lineage>
</organism>
<reference evidence="2" key="1">
    <citation type="submission" date="2020-06" db="EMBL/GenBank/DDBJ databases">
        <authorList>
            <person name="Li T."/>
            <person name="Hu X."/>
            <person name="Zhang T."/>
            <person name="Song X."/>
            <person name="Zhang H."/>
            <person name="Dai N."/>
            <person name="Sheng W."/>
            <person name="Hou X."/>
            <person name="Wei L."/>
        </authorList>
    </citation>
    <scope>NUCLEOTIDE SEQUENCE</scope>
    <source>
        <strain evidence="2">3651</strain>
        <tissue evidence="2">Leaf</tissue>
    </source>
</reference>
<reference evidence="2" key="2">
    <citation type="journal article" date="2024" name="Plant">
        <title>Genomic evolution and insights into agronomic trait innovations of Sesamum species.</title>
        <authorList>
            <person name="Miao H."/>
            <person name="Wang L."/>
            <person name="Qu L."/>
            <person name="Liu H."/>
            <person name="Sun Y."/>
            <person name="Le M."/>
            <person name="Wang Q."/>
            <person name="Wei S."/>
            <person name="Zheng Y."/>
            <person name="Lin W."/>
            <person name="Duan Y."/>
            <person name="Cao H."/>
            <person name="Xiong S."/>
            <person name="Wang X."/>
            <person name="Wei L."/>
            <person name="Li C."/>
            <person name="Ma Q."/>
            <person name="Ju M."/>
            <person name="Zhao R."/>
            <person name="Li G."/>
            <person name="Mu C."/>
            <person name="Tian Q."/>
            <person name="Mei H."/>
            <person name="Zhang T."/>
            <person name="Gao T."/>
            <person name="Zhang H."/>
        </authorList>
    </citation>
    <scope>NUCLEOTIDE SEQUENCE</scope>
    <source>
        <strain evidence="2">3651</strain>
    </source>
</reference>
<comment type="caution">
    <text evidence="2">The sequence shown here is derived from an EMBL/GenBank/DDBJ whole genome shotgun (WGS) entry which is preliminary data.</text>
</comment>
<proteinExistence type="predicted"/>
<feature type="compositionally biased region" description="Basic residues" evidence="1">
    <location>
        <begin position="139"/>
        <end position="150"/>
    </location>
</feature>
<dbReference type="Proteomes" id="UP001293254">
    <property type="component" value="Unassembled WGS sequence"/>
</dbReference>
<accession>A0AAE2CQT3</accession>
<evidence type="ECO:0000313" key="2">
    <source>
        <dbReference type="EMBL" id="KAK4431072.1"/>
    </source>
</evidence>
<feature type="compositionally biased region" description="Acidic residues" evidence="1">
    <location>
        <begin position="58"/>
        <end position="76"/>
    </location>
</feature>
<keyword evidence="3" id="KW-1185">Reference proteome</keyword>